<protein>
    <submittedName>
        <fullName evidence="17">Capsid protein</fullName>
    </submittedName>
</protein>
<comment type="subunit">
    <text evidence="15">Homomultimer. Assembles in the nucleus, presumably in an immature form, then migrates to the cytoplasm once assembled as mature virion. Interacts with Rep; this interaction relocates Rep into the nucleus.</text>
</comment>
<feature type="compositionally biased region" description="Low complexity" evidence="16">
    <location>
        <begin position="176"/>
        <end position="188"/>
    </location>
</feature>
<keyword evidence="11" id="KW-0946">Virion</keyword>
<keyword evidence="6" id="KW-0167">Capsid protein</keyword>
<feature type="region of interest" description="Disordered" evidence="16">
    <location>
        <begin position="164"/>
        <end position="194"/>
    </location>
</feature>
<evidence type="ECO:0000256" key="7">
    <source>
        <dbReference type="ARBA" id="ARBA00022562"/>
    </source>
</evidence>
<keyword evidence="9" id="KW-1162">Viral penetration into host cytoplasm</keyword>
<keyword evidence="4" id="KW-1140">T=1 icosahedral capsid protein</keyword>
<evidence type="ECO:0000256" key="1">
    <source>
        <dbReference type="ARBA" id="ARBA00004147"/>
    </source>
</evidence>
<evidence type="ECO:0000256" key="10">
    <source>
        <dbReference type="ARBA" id="ARBA00022804"/>
    </source>
</evidence>
<dbReference type="Proteomes" id="UP000287146">
    <property type="component" value="Segment"/>
</dbReference>
<dbReference type="GO" id="GO:0075509">
    <property type="term" value="P:endocytosis involved in viral entry into host cell"/>
    <property type="evidence" value="ECO:0007669"/>
    <property type="project" value="UniProtKB-KW"/>
</dbReference>
<dbReference type="GO" id="GO:0043657">
    <property type="term" value="C:host cell"/>
    <property type="evidence" value="ECO:0007669"/>
    <property type="project" value="GOC"/>
</dbReference>
<evidence type="ECO:0000256" key="8">
    <source>
        <dbReference type="ARBA" id="ARBA00022581"/>
    </source>
</evidence>
<evidence type="ECO:0000313" key="17">
    <source>
        <dbReference type="EMBL" id="AXR86425.1"/>
    </source>
</evidence>
<dbReference type="InterPro" id="IPR038652">
    <property type="entry name" value="Circovirus_capsid_sf"/>
</dbReference>
<keyword evidence="8" id="KW-0945">Host-virus interaction</keyword>
<keyword evidence="12" id="KW-1164">Virus endocytosis by host</keyword>
<sequence length="301" mass="35368">MPGTSTHRLRACAKNLHIYFRRRRYGNRNRRYRRRRLARARLHYRRRNGRLIRRRSRARFRTFHIRFHRVVTTDWPAANKTPTMVGSGADMDPPVETPLLWNMDHLQFKLSQFMAISGNQTYQHQPPFRYYKFKKIVVKGTWINYPMQTMENIMGNTALDLDGEDTGRGNVKQSHLDPGLPPGLTGPDPTDPTKAPFIFDPLMDRASKKAFNIKRGFKRIFTPKPQRTESANTPLTHLITRTPWVSVREGFDLPWNGLSLTLRQMKDPLNEETNPPMPQIQYDITAYVQFKEFDYETGHQL</sequence>
<dbReference type="GO" id="GO:0039615">
    <property type="term" value="C:T=1 icosahedral viral capsid"/>
    <property type="evidence" value="ECO:0007669"/>
    <property type="project" value="UniProtKB-KW"/>
</dbReference>
<evidence type="ECO:0000256" key="12">
    <source>
        <dbReference type="ARBA" id="ARBA00022890"/>
    </source>
</evidence>
<organism evidence="17 18">
    <name type="scientific">Bamboo rat circovirus</name>
    <dbReference type="NCBI Taxonomy" id="2305270"/>
    <lineage>
        <taxon>Viruses</taxon>
        <taxon>Monodnaviria</taxon>
        <taxon>Shotokuvirae</taxon>
        <taxon>Cressdnaviricota</taxon>
        <taxon>Arfiviricetes</taxon>
        <taxon>Cirlivirales</taxon>
        <taxon>Circoviridae</taxon>
        <taxon>Circovirus</taxon>
        <taxon>Circovirus gryzon</taxon>
    </lineage>
</organism>
<evidence type="ECO:0000256" key="6">
    <source>
        <dbReference type="ARBA" id="ARBA00022561"/>
    </source>
</evidence>
<keyword evidence="18" id="KW-1185">Reference proteome</keyword>
<evidence type="ECO:0000256" key="13">
    <source>
        <dbReference type="ARBA" id="ARBA00023125"/>
    </source>
</evidence>
<keyword evidence="13" id="KW-0238">DNA-binding</keyword>
<dbReference type="KEGG" id="vg:65099265"/>
<name>A0A346Q073_9CIRC</name>
<evidence type="ECO:0000256" key="15">
    <source>
        <dbReference type="ARBA" id="ARBA00046863"/>
    </source>
</evidence>
<comment type="similarity">
    <text evidence="3">Belongs to the circoviridae capsid protein family.</text>
</comment>
<dbReference type="EMBL" id="MF497827">
    <property type="protein sequence ID" value="AXR86425.1"/>
    <property type="molecule type" value="Genomic_DNA"/>
</dbReference>
<dbReference type="GO" id="GO:0019069">
    <property type="term" value="P:viral capsid assembly"/>
    <property type="evidence" value="ECO:0007669"/>
    <property type="project" value="InterPro"/>
</dbReference>
<dbReference type="GO" id="GO:0019062">
    <property type="term" value="P:virion attachment to host cell"/>
    <property type="evidence" value="ECO:0007669"/>
    <property type="project" value="UniProtKB-KW"/>
</dbReference>
<keyword evidence="10" id="KW-1161">Viral attachment to host cell</keyword>
<dbReference type="GO" id="GO:0075732">
    <property type="term" value="P:viral penetration into host nucleus"/>
    <property type="evidence" value="ECO:0007669"/>
    <property type="project" value="UniProtKB-KW"/>
</dbReference>
<dbReference type="Gene3D" id="2.60.120.950">
    <property type="entry name" value="Circovirus capsid protein"/>
    <property type="match status" value="2"/>
</dbReference>
<dbReference type="GO" id="GO:0003677">
    <property type="term" value="F:DNA binding"/>
    <property type="evidence" value="ECO:0007669"/>
    <property type="project" value="UniProtKB-KW"/>
</dbReference>
<evidence type="ECO:0000256" key="2">
    <source>
        <dbReference type="ARBA" id="ARBA00004328"/>
    </source>
</evidence>
<dbReference type="Pfam" id="PF02443">
    <property type="entry name" value="Circo_capsid"/>
    <property type="match status" value="1"/>
</dbReference>
<evidence type="ECO:0000256" key="11">
    <source>
        <dbReference type="ARBA" id="ARBA00022844"/>
    </source>
</evidence>
<comment type="subcellular location">
    <subcellularLocation>
        <location evidence="1">Host nucleus</location>
    </subcellularLocation>
    <subcellularLocation>
        <location evidence="2">Virion</location>
    </subcellularLocation>
</comment>
<dbReference type="InterPro" id="IPR003383">
    <property type="entry name" value="Circovirus_capsid"/>
</dbReference>
<reference evidence="17 18" key="1">
    <citation type="submission" date="2017-07" db="EMBL/GenBank/DDBJ databases">
        <title>Novel circovirus in bamboo rats (Rhizomys pruinosus), southern China Rhizomys pruinosus.</title>
        <authorList>
            <person name="Tang H.-B."/>
            <person name="Jiang J."/>
            <person name="Wu J."/>
        </authorList>
    </citation>
    <scope>NUCLEOTIDE SEQUENCE [LARGE SCALE GENOMIC DNA]</scope>
    <source>
        <strain evidence="17">FJ01</strain>
    </source>
</reference>
<keyword evidence="5" id="KW-1163">Viral penetration into host nucleus</keyword>
<evidence type="ECO:0000313" key="18">
    <source>
        <dbReference type="Proteomes" id="UP000287146"/>
    </source>
</evidence>
<evidence type="ECO:0000256" key="9">
    <source>
        <dbReference type="ARBA" id="ARBA00022595"/>
    </source>
</evidence>
<dbReference type="GeneID" id="65099265"/>
<dbReference type="RefSeq" id="YP_010084303.1">
    <property type="nucleotide sequence ID" value="NC_055121.1"/>
</dbReference>
<evidence type="ECO:0000256" key="4">
    <source>
        <dbReference type="ARBA" id="ARBA00022431"/>
    </source>
</evidence>
<keyword evidence="7" id="KW-1048">Host nucleus</keyword>
<dbReference type="GO" id="GO:0042025">
    <property type="term" value="C:host cell nucleus"/>
    <property type="evidence" value="ECO:0007669"/>
    <property type="project" value="UniProtKB-SubCell"/>
</dbReference>
<keyword evidence="14" id="KW-1160">Virus entry into host cell</keyword>
<evidence type="ECO:0000256" key="5">
    <source>
        <dbReference type="ARBA" id="ARBA00022524"/>
    </source>
</evidence>
<evidence type="ECO:0000256" key="3">
    <source>
        <dbReference type="ARBA" id="ARBA00010301"/>
    </source>
</evidence>
<accession>A0A346Q073</accession>
<proteinExistence type="inferred from homology"/>
<evidence type="ECO:0000256" key="14">
    <source>
        <dbReference type="ARBA" id="ARBA00023296"/>
    </source>
</evidence>
<evidence type="ECO:0000256" key="16">
    <source>
        <dbReference type="SAM" id="MobiDB-lite"/>
    </source>
</evidence>